<organism evidence="2 3">
    <name type="scientific">Phyllosticta citricarpa</name>
    <dbReference type="NCBI Taxonomy" id="55181"/>
    <lineage>
        <taxon>Eukaryota</taxon>
        <taxon>Fungi</taxon>
        <taxon>Dikarya</taxon>
        <taxon>Ascomycota</taxon>
        <taxon>Pezizomycotina</taxon>
        <taxon>Dothideomycetes</taxon>
        <taxon>Dothideomycetes incertae sedis</taxon>
        <taxon>Botryosphaeriales</taxon>
        <taxon>Phyllostictaceae</taxon>
        <taxon>Phyllosticta</taxon>
    </lineage>
</organism>
<name>A0ABR1MH76_9PEZI</name>
<protein>
    <submittedName>
        <fullName evidence="2">Uncharacterized protein</fullName>
    </submittedName>
</protein>
<comment type="caution">
    <text evidence="2">The sequence shown here is derived from an EMBL/GenBank/DDBJ whole genome shotgun (WGS) entry which is preliminary data.</text>
</comment>
<evidence type="ECO:0000256" key="1">
    <source>
        <dbReference type="SAM" id="MobiDB-lite"/>
    </source>
</evidence>
<feature type="compositionally biased region" description="Polar residues" evidence="1">
    <location>
        <begin position="194"/>
        <end position="205"/>
    </location>
</feature>
<evidence type="ECO:0000313" key="3">
    <source>
        <dbReference type="Proteomes" id="UP001365128"/>
    </source>
</evidence>
<feature type="region of interest" description="Disordered" evidence="1">
    <location>
        <begin position="174"/>
        <end position="205"/>
    </location>
</feature>
<dbReference type="EMBL" id="JBBPDW010000011">
    <property type="protein sequence ID" value="KAK7548111.1"/>
    <property type="molecule type" value="Genomic_DNA"/>
</dbReference>
<reference evidence="2 3" key="1">
    <citation type="submission" date="2024-04" db="EMBL/GenBank/DDBJ databases">
        <title>Phyllosticta paracitricarpa is synonymous to the EU quarantine fungus P. citricarpa based on phylogenomic analyses.</title>
        <authorList>
            <consortium name="Lawrence Berkeley National Laboratory"/>
            <person name="Van Ingen-Buijs V.A."/>
            <person name="Van Westerhoven A.C."/>
            <person name="Haridas S."/>
            <person name="Skiadas P."/>
            <person name="Martin F."/>
            <person name="Groenewald J.Z."/>
            <person name="Crous P.W."/>
            <person name="Seidl M.F."/>
        </authorList>
    </citation>
    <scope>NUCLEOTIDE SEQUENCE [LARGE SCALE GENOMIC DNA]</scope>
    <source>
        <strain evidence="2 3">CBS 122670</strain>
    </source>
</reference>
<keyword evidence="3" id="KW-1185">Reference proteome</keyword>
<sequence length="366" mass="41453">MPRPSRAESLDRLNAVDVENLLDDLIKPRAPLYAFGPRIKRKNFQEDGPILPLAQYDDALVHSLDMLAQTTDDYTAVKRALVAEVHWRHTGMPKNPTKNIREVIASDVYNVIMAHKRAKGQKSPRQWGFRVRNKSEQNDYTASLPQQPLLQDQASASEEEYHDFDASSDELEVYETPGRTSNLNERPEDDELRQMQNEPGETTRITIFYPIRETSNARDDNDNDDDTSFSLDDILSLANSATATPTLSAFNTRVNMKILPIQHDTTTAADAAFEKTDKLIRSLIHLDSFLPMAESVLQVPTRKLPEVLLMGAMSQAGDALRQAMHDAEGSRSSDAIERAREAHAAYERAEFEWRRNVMARLAQMQM</sequence>
<gene>
    <name evidence="2" type="ORF">IWX46DRAFT_580105</name>
</gene>
<proteinExistence type="predicted"/>
<accession>A0ABR1MH76</accession>
<dbReference type="Proteomes" id="UP001365128">
    <property type="component" value="Unassembled WGS sequence"/>
</dbReference>
<evidence type="ECO:0000313" key="2">
    <source>
        <dbReference type="EMBL" id="KAK7548111.1"/>
    </source>
</evidence>